<evidence type="ECO:0000256" key="3">
    <source>
        <dbReference type="ARBA" id="ARBA00022694"/>
    </source>
</evidence>
<feature type="compositionally biased region" description="Polar residues" evidence="9">
    <location>
        <begin position="164"/>
        <end position="174"/>
    </location>
</feature>
<organism evidence="11 12">
    <name type="scientific">Alkalicoccus saliphilus</name>
    <dbReference type="NCBI Taxonomy" id="200989"/>
    <lineage>
        <taxon>Bacteria</taxon>
        <taxon>Bacillati</taxon>
        <taxon>Bacillota</taxon>
        <taxon>Bacilli</taxon>
        <taxon>Bacillales</taxon>
        <taxon>Bacillaceae</taxon>
        <taxon>Alkalicoccus</taxon>
    </lineage>
</organism>
<comment type="function">
    <text evidence="8">Catalyzes the deamination of adenosine to inosine at the wobble position 34 of tRNA(Arg2).</text>
</comment>
<evidence type="ECO:0000256" key="8">
    <source>
        <dbReference type="HAMAP-Rule" id="MF_00972"/>
    </source>
</evidence>
<dbReference type="Pfam" id="PF14437">
    <property type="entry name" value="MafB19-deam"/>
    <property type="match status" value="1"/>
</dbReference>
<comment type="similarity">
    <text evidence="1">Belongs to the cytidine and deoxycytidylate deaminase family. ADAT2 subfamily.</text>
</comment>
<dbReference type="PANTHER" id="PTHR11079">
    <property type="entry name" value="CYTOSINE DEAMINASE FAMILY MEMBER"/>
    <property type="match status" value="1"/>
</dbReference>
<gene>
    <name evidence="8" type="primary">tadA</name>
    <name evidence="11" type="ORF">C6Y45_15985</name>
</gene>
<evidence type="ECO:0000256" key="2">
    <source>
        <dbReference type="ARBA" id="ARBA00011738"/>
    </source>
</evidence>
<dbReference type="NCBIfam" id="NF008113">
    <property type="entry name" value="PRK10860.1"/>
    <property type="match status" value="1"/>
</dbReference>
<comment type="cofactor">
    <cofactor evidence="8">
        <name>Zn(2+)</name>
        <dbReference type="ChEBI" id="CHEBI:29105"/>
    </cofactor>
    <text evidence="8">Binds 1 zinc ion per subunit.</text>
</comment>
<evidence type="ECO:0000256" key="4">
    <source>
        <dbReference type="ARBA" id="ARBA00022723"/>
    </source>
</evidence>
<dbReference type="AlphaFoldDB" id="A0A2T4U299"/>
<feature type="binding site" evidence="8">
    <location>
        <position position="89"/>
    </location>
    <ligand>
        <name>Zn(2+)</name>
        <dbReference type="ChEBI" id="CHEBI:29105"/>
        <note>catalytic</note>
    </ligand>
</feature>
<dbReference type="GO" id="GO:0002100">
    <property type="term" value="P:tRNA wobble adenosine to inosine editing"/>
    <property type="evidence" value="ECO:0007669"/>
    <property type="project" value="UniProtKB-UniRule"/>
</dbReference>
<dbReference type="InterPro" id="IPR016192">
    <property type="entry name" value="APOBEC/CMP_deaminase_Zn-bd"/>
</dbReference>
<dbReference type="Proteomes" id="UP000240509">
    <property type="component" value="Unassembled WGS sequence"/>
</dbReference>
<comment type="subunit">
    <text evidence="2 8">Homodimer.</text>
</comment>
<sequence>METEETDRYFMNEALQEAEKAGEAGEVPIGCVIVKEGTIIARGANLREASQKATSHAEIAAVEKACEAVGSWRLEGCTLYVTLEPCPMCAGAIIQSRIERVVYGADDPKAGCCGTLMNLVQDERFNHRAEVTSGIMKEETGDILTAFFKKLRLEKKRKKQEVQTYASESDLSRNSPDDGRKA</sequence>
<protein>
    <recommendedName>
        <fullName evidence="8">tRNA-specific adenosine deaminase</fullName>
        <ecNumber evidence="8">3.5.4.33</ecNumber>
    </recommendedName>
</protein>
<reference evidence="11 12" key="1">
    <citation type="submission" date="2018-03" db="EMBL/GenBank/DDBJ databases">
        <title>Alkalicoccus saliphilus sp. nov., isolated from a mineral pool.</title>
        <authorList>
            <person name="Zhao B."/>
        </authorList>
    </citation>
    <scope>NUCLEOTIDE SEQUENCE [LARGE SCALE GENOMIC DNA]</scope>
    <source>
        <strain evidence="11 12">6AG</strain>
    </source>
</reference>
<evidence type="ECO:0000256" key="5">
    <source>
        <dbReference type="ARBA" id="ARBA00022801"/>
    </source>
</evidence>
<proteinExistence type="inferred from homology"/>
<dbReference type="RefSeq" id="WP_107586224.1">
    <property type="nucleotide sequence ID" value="NZ_PZJJ01000045.1"/>
</dbReference>
<evidence type="ECO:0000256" key="9">
    <source>
        <dbReference type="SAM" id="MobiDB-lite"/>
    </source>
</evidence>
<keyword evidence="6 8" id="KW-0862">Zinc</keyword>
<dbReference type="InterPro" id="IPR058535">
    <property type="entry name" value="MafB19-deam"/>
</dbReference>
<dbReference type="PROSITE" id="PS51747">
    <property type="entry name" value="CYT_DCMP_DEAMINASES_2"/>
    <property type="match status" value="1"/>
</dbReference>
<comment type="catalytic activity">
    <reaction evidence="7 8">
        <text>adenosine(34) in tRNA + H2O + H(+) = inosine(34) in tRNA + NH4(+)</text>
        <dbReference type="Rhea" id="RHEA:43168"/>
        <dbReference type="Rhea" id="RHEA-COMP:10373"/>
        <dbReference type="Rhea" id="RHEA-COMP:10374"/>
        <dbReference type="ChEBI" id="CHEBI:15377"/>
        <dbReference type="ChEBI" id="CHEBI:15378"/>
        <dbReference type="ChEBI" id="CHEBI:28938"/>
        <dbReference type="ChEBI" id="CHEBI:74411"/>
        <dbReference type="ChEBI" id="CHEBI:82852"/>
        <dbReference type="EC" id="3.5.4.33"/>
    </reaction>
</comment>
<dbReference type="EMBL" id="PZJJ01000045">
    <property type="protein sequence ID" value="PTL37532.1"/>
    <property type="molecule type" value="Genomic_DNA"/>
</dbReference>
<keyword evidence="3 8" id="KW-0819">tRNA processing</keyword>
<keyword evidence="4 8" id="KW-0479">Metal-binding</keyword>
<feature type="active site" description="Proton donor" evidence="8">
    <location>
        <position position="58"/>
    </location>
</feature>
<dbReference type="OrthoDB" id="9802676at2"/>
<dbReference type="InterPro" id="IPR028883">
    <property type="entry name" value="tRNA_aden_deaminase"/>
</dbReference>
<dbReference type="InterPro" id="IPR002125">
    <property type="entry name" value="CMP_dCMP_dom"/>
</dbReference>
<name>A0A2T4U299_9BACI</name>
<evidence type="ECO:0000313" key="12">
    <source>
        <dbReference type="Proteomes" id="UP000240509"/>
    </source>
</evidence>
<dbReference type="PANTHER" id="PTHR11079:SF202">
    <property type="entry name" value="TRNA-SPECIFIC ADENOSINE DEAMINASE"/>
    <property type="match status" value="1"/>
</dbReference>
<evidence type="ECO:0000259" key="10">
    <source>
        <dbReference type="PROSITE" id="PS51747"/>
    </source>
</evidence>
<dbReference type="GO" id="GO:0008270">
    <property type="term" value="F:zinc ion binding"/>
    <property type="evidence" value="ECO:0007669"/>
    <property type="project" value="UniProtKB-UniRule"/>
</dbReference>
<comment type="caution">
    <text evidence="11">The sequence shown here is derived from an EMBL/GenBank/DDBJ whole genome shotgun (WGS) entry which is preliminary data.</text>
</comment>
<keyword evidence="5 8" id="KW-0378">Hydrolase</keyword>
<dbReference type="HAMAP" id="MF_00972">
    <property type="entry name" value="tRNA_aden_deaminase"/>
    <property type="match status" value="1"/>
</dbReference>
<dbReference type="EC" id="3.5.4.33" evidence="8"/>
<dbReference type="Gene3D" id="3.40.140.10">
    <property type="entry name" value="Cytidine Deaminase, domain 2"/>
    <property type="match status" value="1"/>
</dbReference>
<evidence type="ECO:0000256" key="1">
    <source>
        <dbReference type="ARBA" id="ARBA00010669"/>
    </source>
</evidence>
<dbReference type="SUPFAM" id="SSF53927">
    <property type="entry name" value="Cytidine deaminase-like"/>
    <property type="match status" value="1"/>
</dbReference>
<dbReference type="PROSITE" id="PS00903">
    <property type="entry name" value="CYT_DCMP_DEAMINASES_1"/>
    <property type="match status" value="1"/>
</dbReference>
<evidence type="ECO:0000313" key="11">
    <source>
        <dbReference type="EMBL" id="PTL37532.1"/>
    </source>
</evidence>
<accession>A0A2T4U299</accession>
<feature type="region of interest" description="Disordered" evidence="9">
    <location>
        <begin position="156"/>
        <end position="182"/>
    </location>
</feature>
<dbReference type="GO" id="GO:0052717">
    <property type="term" value="F:tRNA-specific adenosine-34 deaminase activity"/>
    <property type="evidence" value="ECO:0007669"/>
    <property type="project" value="UniProtKB-UniRule"/>
</dbReference>
<dbReference type="InterPro" id="IPR016193">
    <property type="entry name" value="Cytidine_deaminase-like"/>
</dbReference>
<feature type="binding site" evidence="8">
    <location>
        <position position="86"/>
    </location>
    <ligand>
        <name>Zn(2+)</name>
        <dbReference type="ChEBI" id="CHEBI:29105"/>
        <note>catalytic</note>
    </ligand>
</feature>
<feature type="binding site" evidence="8">
    <location>
        <position position="56"/>
    </location>
    <ligand>
        <name>Zn(2+)</name>
        <dbReference type="ChEBI" id="CHEBI:29105"/>
        <note>catalytic</note>
    </ligand>
</feature>
<feature type="domain" description="CMP/dCMP-type deaminase" evidence="10">
    <location>
        <begin position="5"/>
        <end position="123"/>
    </location>
</feature>
<dbReference type="CDD" id="cd01285">
    <property type="entry name" value="nucleoside_deaminase"/>
    <property type="match status" value="1"/>
</dbReference>
<dbReference type="FunFam" id="3.40.140.10:FF:000005">
    <property type="entry name" value="tRNA-specific adenosine deaminase"/>
    <property type="match status" value="1"/>
</dbReference>
<evidence type="ECO:0000256" key="7">
    <source>
        <dbReference type="ARBA" id="ARBA00048045"/>
    </source>
</evidence>
<evidence type="ECO:0000256" key="6">
    <source>
        <dbReference type="ARBA" id="ARBA00022833"/>
    </source>
</evidence>
<keyword evidence="12" id="KW-1185">Reference proteome</keyword>